<dbReference type="GeneID" id="32528034"/>
<protein>
    <submittedName>
        <fullName evidence="1">Uncharacterized protein</fullName>
    </submittedName>
</protein>
<dbReference type="RefSeq" id="WP_037103101.1">
    <property type="nucleotide sequence ID" value="NZ_JACIIG010000007.1"/>
</dbReference>
<keyword evidence="2" id="KW-1185">Reference proteome</keyword>
<comment type="caution">
    <text evidence="1">The sequence shown here is derived from an EMBL/GenBank/DDBJ whole genome shotgun (WGS) entry which is preliminary data.</text>
</comment>
<accession>A0A7W7EMG2</accession>
<reference evidence="1 2" key="1">
    <citation type="submission" date="2020-08" db="EMBL/GenBank/DDBJ databases">
        <title>Genomic Encyclopedia of Type Strains, Phase IV (KMG-V): Genome sequencing to study the core and pangenomes of soil and plant-associated prokaryotes.</title>
        <authorList>
            <person name="Whitman W."/>
        </authorList>
    </citation>
    <scope>NUCLEOTIDE SEQUENCE [LARGE SCALE GENOMIC DNA]</scope>
    <source>
        <strain evidence="1 2">SEMIA 492</strain>
    </source>
</reference>
<gene>
    <name evidence="1" type="ORF">GGE60_003357</name>
</gene>
<dbReference type="AlphaFoldDB" id="A0A7W7EMG2"/>
<sequence>MELKADAGAILDHLTSAQRQRLDALDAVYIELLSSDGTPAKADVEALADAVVALYDLVAGRRSGLENPA</sequence>
<name>A0A7W7EMG2_9HYPH</name>
<evidence type="ECO:0000313" key="1">
    <source>
        <dbReference type="EMBL" id="MBB4569238.1"/>
    </source>
</evidence>
<dbReference type="Proteomes" id="UP000543836">
    <property type="component" value="Unassembled WGS sequence"/>
</dbReference>
<evidence type="ECO:0000313" key="2">
    <source>
        <dbReference type="Proteomes" id="UP000543836"/>
    </source>
</evidence>
<dbReference type="EMBL" id="JACIIG010000007">
    <property type="protein sequence ID" value="MBB4569238.1"/>
    <property type="molecule type" value="Genomic_DNA"/>
</dbReference>
<proteinExistence type="predicted"/>
<organism evidence="1 2">
    <name type="scientific">Rhizobium leucaenae</name>
    <dbReference type="NCBI Taxonomy" id="29450"/>
    <lineage>
        <taxon>Bacteria</taxon>
        <taxon>Pseudomonadati</taxon>
        <taxon>Pseudomonadota</taxon>
        <taxon>Alphaproteobacteria</taxon>
        <taxon>Hyphomicrobiales</taxon>
        <taxon>Rhizobiaceae</taxon>
        <taxon>Rhizobium/Agrobacterium group</taxon>
        <taxon>Rhizobium</taxon>
    </lineage>
</organism>